<dbReference type="Gene3D" id="3.30.450.20">
    <property type="entry name" value="PAS domain"/>
    <property type="match status" value="1"/>
</dbReference>
<organism evidence="3">
    <name type="scientific">marine sediment metagenome</name>
    <dbReference type="NCBI Taxonomy" id="412755"/>
    <lineage>
        <taxon>unclassified sequences</taxon>
        <taxon>metagenomes</taxon>
        <taxon>ecological metagenomes</taxon>
    </lineage>
</organism>
<evidence type="ECO:0000256" key="1">
    <source>
        <dbReference type="SAM" id="Phobius"/>
    </source>
</evidence>
<feature type="domain" description="PAS" evidence="2">
    <location>
        <begin position="100"/>
        <end position="135"/>
    </location>
</feature>
<evidence type="ECO:0000259" key="2">
    <source>
        <dbReference type="Pfam" id="PF13188"/>
    </source>
</evidence>
<keyword evidence="1" id="KW-1133">Transmembrane helix</keyword>
<reference evidence="3" key="1">
    <citation type="journal article" date="2014" name="Front. Microbiol.">
        <title>High frequency of phylogenetically diverse reductive dehalogenase-homologous genes in deep subseafloor sedimentary metagenomes.</title>
        <authorList>
            <person name="Kawai M."/>
            <person name="Futagami T."/>
            <person name="Toyoda A."/>
            <person name="Takaki Y."/>
            <person name="Nishi S."/>
            <person name="Hori S."/>
            <person name="Arai W."/>
            <person name="Tsubouchi T."/>
            <person name="Morono Y."/>
            <person name="Uchiyama I."/>
            <person name="Ito T."/>
            <person name="Fujiyama A."/>
            <person name="Inagaki F."/>
            <person name="Takami H."/>
        </authorList>
    </citation>
    <scope>NUCLEOTIDE SEQUENCE</scope>
    <source>
        <strain evidence="3">Expedition CK06-06</strain>
    </source>
</reference>
<sequence length="153" mass="17822">MKNKSTSTKTDWMNTPAFKDLLLIGLIAILAFVLAEALELAETIDKVALRYETWPIYDFITMPAIISFAFGLYSLRRWKELRLEITEHKEAECKLRLAEERYRTIFENSAVAITMADEQERLISWNKFTEDLLKIQNIINQSGKSIYVSYCDI</sequence>
<dbReference type="EMBL" id="BART01007406">
    <property type="protein sequence ID" value="GAG57401.1"/>
    <property type="molecule type" value="Genomic_DNA"/>
</dbReference>
<comment type="caution">
    <text evidence="3">The sequence shown here is derived from an EMBL/GenBank/DDBJ whole genome shotgun (WGS) entry which is preliminary data.</text>
</comment>
<protein>
    <recommendedName>
        <fullName evidence="2">PAS domain-containing protein</fullName>
    </recommendedName>
</protein>
<dbReference type="AlphaFoldDB" id="X1AB96"/>
<dbReference type="InterPro" id="IPR000014">
    <property type="entry name" value="PAS"/>
</dbReference>
<keyword evidence="1" id="KW-0472">Membrane</keyword>
<name>X1AB96_9ZZZZ</name>
<dbReference type="Pfam" id="PF13188">
    <property type="entry name" value="PAS_8"/>
    <property type="match status" value="1"/>
</dbReference>
<feature type="transmembrane region" description="Helical" evidence="1">
    <location>
        <begin position="56"/>
        <end position="75"/>
    </location>
</feature>
<keyword evidence="1" id="KW-0812">Transmembrane</keyword>
<dbReference type="SUPFAM" id="SSF55785">
    <property type="entry name" value="PYP-like sensor domain (PAS domain)"/>
    <property type="match status" value="1"/>
</dbReference>
<dbReference type="InterPro" id="IPR035965">
    <property type="entry name" value="PAS-like_dom_sf"/>
</dbReference>
<evidence type="ECO:0000313" key="3">
    <source>
        <dbReference type="EMBL" id="GAG57401.1"/>
    </source>
</evidence>
<gene>
    <name evidence="3" type="ORF">S01H4_16852</name>
</gene>
<accession>X1AB96</accession>
<dbReference type="NCBIfam" id="TIGR00229">
    <property type="entry name" value="sensory_box"/>
    <property type="match status" value="1"/>
</dbReference>
<proteinExistence type="predicted"/>